<reference evidence="1" key="1">
    <citation type="submission" date="2023-07" db="EMBL/GenBank/DDBJ databases">
        <title>Chromosome-level genome assembly of Artemia franciscana.</title>
        <authorList>
            <person name="Jo E."/>
        </authorList>
    </citation>
    <scope>NUCLEOTIDE SEQUENCE</scope>
    <source>
        <tissue evidence="1">Whole body</tissue>
    </source>
</reference>
<dbReference type="Proteomes" id="UP001187531">
    <property type="component" value="Unassembled WGS sequence"/>
</dbReference>
<gene>
    <name evidence="1" type="ORF">QYM36_013402</name>
</gene>
<dbReference type="EMBL" id="JAVRJZ010000017">
    <property type="protein sequence ID" value="KAK2709715.1"/>
    <property type="molecule type" value="Genomic_DNA"/>
</dbReference>
<proteinExistence type="predicted"/>
<accession>A0AA88HI88</accession>
<name>A0AA88HI88_ARTSF</name>
<evidence type="ECO:0000313" key="2">
    <source>
        <dbReference type="Proteomes" id="UP001187531"/>
    </source>
</evidence>
<dbReference type="AlphaFoldDB" id="A0AA88HI88"/>
<comment type="caution">
    <text evidence="1">The sequence shown here is derived from an EMBL/GenBank/DDBJ whole genome shotgun (WGS) entry which is preliminary data.</text>
</comment>
<evidence type="ECO:0000313" key="1">
    <source>
        <dbReference type="EMBL" id="KAK2709715.1"/>
    </source>
</evidence>
<organism evidence="1 2">
    <name type="scientific">Artemia franciscana</name>
    <name type="common">Brine shrimp</name>
    <name type="synonym">Artemia sanfranciscana</name>
    <dbReference type="NCBI Taxonomy" id="6661"/>
    <lineage>
        <taxon>Eukaryota</taxon>
        <taxon>Metazoa</taxon>
        <taxon>Ecdysozoa</taxon>
        <taxon>Arthropoda</taxon>
        <taxon>Crustacea</taxon>
        <taxon>Branchiopoda</taxon>
        <taxon>Anostraca</taxon>
        <taxon>Artemiidae</taxon>
        <taxon>Artemia</taxon>
    </lineage>
</organism>
<sequence length="186" mass="21841">MVDRHCAEMRTFDKPVVEVDKTTAYIRNLKAILHHNTTKFSHDVFEKRAKLETKSVDVFITKIKTLVKACSYTKESERIWDKIVSGVNNTTIHERLLAEGDQLMLEITITIQQTYEMTKAQLKILEEKKEIEQEIDSVARNRKYFLFDVLKYNGVQKFQRISLLSCLKYLLHISNKARFPGPKAWF</sequence>
<protein>
    <submittedName>
        <fullName evidence="1">Uncharacterized protein</fullName>
    </submittedName>
</protein>
<keyword evidence="2" id="KW-1185">Reference proteome</keyword>